<feature type="compositionally biased region" description="Basic and acidic residues" evidence="3">
    <location>
        <begin position="374"/>
        <end position="384"/>
    </location>
</feature>
<evidence type="ECO:0000259" key="7">
    <source>
        <dbReference type="Pfam" id="PF25944"/>
    </source>
</evidence>
<feature type="domain" description="Multidrug resistance protein MdtA-like barrel-sandwich hybrid" evidence="6">
    <location>
        <begin position="65"/>
        <end position="207"/>
    </location>
</feature>
<dbReference type="Gene3D" id="1.10.287.470">
    <property type="entry name" value="Helix hairpin bin"/>
    <property type="match status" value="1"/>
</dbReference>
<dbReference type="Gene3D" id="2.40.420.20">
    <property type="match status" value="1"/>
</dbReference>
<dbReference type="InterPro" id="IPR058627">
    <property type="entry name" value="MdtA-like_C"/>
</dbReference>
<dbReference type="InterPro" id="IPR058626">
    <property type="entry name" value="MdtA-like_b-barrel"/>
</dbReference>
<dbReference type="PANTHER" id="PTHR30158">
    <property type="entry name" value="ACRA/E-RELATED COMPONENT OF DRUG EFFLUX TRANSPORTER"/>
    <property type="match status" value="1"/>
</dbReference>
<evidence type="ECO:0000313" key="9">
    <source>
        <dbReference type="EMBL" id="GAB0057361.1"/>
    </source>
</evidence>
<keyword evidence="10" id="KW-1185">Reference proteome</keyword>
<name>A0ABQ0C8Z2_9PROT</name>
<evidence type="ECO:0000259" key="6">
    <source>
        <dbReference type="Pfam" id="PF25917"/>
    </source>
</evidence>
<dbReference type="SUPFAM" id="SSF111369">
    <property type="entry name" value="HlyD-like secretion proteins"/>
    <property type="match status" value="1"/>
</dbReference>
<keyword evidence="4" id="KW-0732">Signal</keyword>
<evidence type="ECO:0000256" key="3">
    <source>
        <dbReference type="SAM" id="MobiDB-lite"/>
    </source>
</evidence>
<dbReference type="NCBIfam" id="TIGR01730">
    <property type="entry name" value="RND_mfp"/>
    <property type="match status" value="1"/>
</dbReference>
<evidence type="ECO:0000313" key="10">
    <source>
        <dbReference type="Proteomes" id="UP001628193"/>
    </source>
</evidence>
<dbReference type="Gene3D" id="2.40.30.170">
    <property type="match status" value="1"/>
</dbReference>
<gene>
    <name evidence="9" type="primary">mdtA_3</name>
    <name evidence="9" type="ORF">SIID45300_01688</name>
</gene>
<proteinExistence type="inferred from homology"/>
<reference evidence="9 10" key="1">
    <citation type="submission" date="2024-09" db="EMBL/GenBank/DDBJ databases">
        <title>Draft genome sequence of Candidatus Magnetaquicoccaceae bacterium FCR-1.</title>
        <authorList>
            <person name="Shimoshige H."/>
            <person name="Shimamura S."/>
            <person name="Taoka A."/>
            <person name="Kobayashi H."/>
            <person name="Maekawa T."/>
        </authorList>
    </citation>
    <scope>NUCLEOTIDE SEQUENCE [LARGE SCALE GENOMIC DNA]</scope>
    <source>
        <strain evidence="9 10">FCR-1</strain>
    </source>
</reference>
<evidence type="ECO:0000259" key="8">
    <source>
        <dbReference type="Pfam" id="PF25967"/>
    </source>
</evidence>
<dbReference type="Gene3D" id="2.40.50.100">
    <property type="match status" value="1"/>
</dbReference>
<evidence type="ECO:0000256" key="1">
    <source>
        <dbReference type="ARBA" id="ARBA00004196"/>
    </source>
</evidence>
<comment type="similarity">
    <text evidence="2">Belongs to the membrane fusion protein (MFP) (TC 8.A.1) family.</text>
</comment>
<evidence type="ECO:0000256" key="2">
    <source>
        <dbReference type="ARBA" id="ARBA00009477"/>
    </source>
</evidence>
<dbReference type="PROSITE" id="PS51257">
    <property type="entry name" value="PROKAR_LIPOPROTEIN"/>
    <property type="match status" value="1"/>
</dbReference>
<feature type="domain" description="Multidrug resistance protein MdtA-like alpha-helical hairpin" evidence="5">
    <location>
        <begin position="105"/>
        <end position="174"/>
    </location>
</feature>
<feature type="region of interest" description="Disordered" evidence="3">
    <location>
        <begin position="363"/>
        <end position="384"/>
    </location>
</feature>
<dbReference type="InterPro" id="IPR058624">
    <property type="entry name" value="MdtA-like_HH"/>
</dbReference>
<organism evidence="9 10">
    <name type="scientific">Candidatus Magnetaquiglobus chichijimensis</name>
    <dbReference type="NCBI Taxonomy" id="3141448"/>
    <lineage>
        <taxon>Bacteria</taxon>
        <taxon>Pseudomonadati</taxon>
        <taxon>Pseudomonadota</taxon>
        <taxon>Magnetococcia</taxon>
        <taxon>Magnetococcales</taxon>
        <taxon>Candidatus Magnetaquicoccaceae</taxon>
        <taxon>Candidatus Magnetaquiglobus</taxon>
    </lineage>
</organism>
<dbReference type="InterPro" id="IPR058625">
    <property type="entry name" value="MdtA-like_BSH"/>
</dbReference>
<feature type="chain" id="PRO_5045511945" evidence="4">
    <location>
        <begin position="22"/>
        <end position="384"/>
    </location>
</feature>
<dbReference type="Pfam" id="PF25917">
    <property type="entry name" value="BSH_RND"/>
    <property type="match status" value="1"/>
</dbReference>
<feature type="domain" description="Multidrug resistance protein MdtA-like beta-barrel" evidence="7">
    <location>
        <begin position="211"/>
        <end position="293"/>
    </location>
</feature>
<dbReference type="Pfam" id="PF25944">
    <property type="entry name" value="Beta-barrel_RND"/>
    <property type="match status" value="1"/>
</dbReference>
<evidence type="ECO:0000256" key="4">
    <source>
        <dbReference type="SAM" id="SignalP"/>
    </source>
</evidence>
<feature type="signal peptide" evidence="4">
    <location>
        <begin position="1"/>
        <end position="21"/>
    </location>
</feature>
<comment type="caution">
    <text evidence="9">The sequence shown here is derived from an EMBL/GenBank/DDBJ whole genome shotgun (WGS) entry which is preliminary data.</text>
</comment>
<dbReference type="Pfam" id="PF25967">
    <property type="entry name" value="RND-MFP_C"/>
    <property type="match status" value="1"/>
</dbReference>
<evidence type="ECO:0000259" key="5">
    <source>
        <dbReference type="Pfam" id="PF25876"/>
    </source>
</evidence>
<comment type="subcellular location">
    <subcellularLocation>
        <location evidence="1">Cell envelope</location>
    </subcellularLocation>
</comment>
<protein>
    <submittedName>
        <fullName evidence="9">Multidrug resistance protein MdtA</fullName>
    </submittedName>
</protein>
<dbReference type="Proteomes" id="UP001628193">
    <property type="component" value="Unassembled WGS sequence"/>
</dbReference>
<dbReference type="InterPro" id="IPR006143">
    <property type="entry name" value="RND_pump_MFP"/>
</dbReference>
<feature type="domain" description="Multidrug resistance protein MdtA-like C-terminal permuted SH3" evidence="8">
    <location>
        <begin position="297"/>
        <end position="355"/>
    </location>
</feature>
<sequence length="384" mass="41748">MQPLLTRFAFRTMVATTFLLAACSAEKNDVKPAGPPPVLVTVEPVTQKNRPVTIQAMGNAEACHAVTIKSRVDGEIVKAHILDGQEVQQGQPLFDLDDRPFQYRLRQLKANLERDQALLENARTKEHRQSVLNKQNLSSEETLAGLVATRQAAEATVAADRAAIAEGELQLAFTRIAAPITGMAGRILIQPGNLVKANDTNPLVTLQQMDPICISFTVAESHLAEIRHHHAKTPLTLEIQPNRGNGPSVPGTLLSLDNLVDRQTGTIRLKAQATNGERHLWPGLFVTLTLKLTERPDALVIPTRAVQTGSSGPFVYVVQKDLTVESRPLTIAQEDKDEIVITSGVSAGERVVTVGQWRLKPGAKVEISQNAPDTKADQDPKTAQ</sequence>
<dbReference type="EMBL" id="BAAFGK010000004">
    <property type="protein sequence ID" value="GAB0057361.1"/>
    <property type="molecule type" value="Genomic_DNA"/>
</dbReference>
<accession>A0ABQ0C8Z2</accession>
<dbReference type="Pfam" id="PF25876">
    <property type="entry name" value="HH_MFP_RND"/>
    <property type="match status" value="1"/>
</dbReference>